<accession>A0ABN5S054</accession>
<sequence length="73" mass="8359">MQINEKLIELSKELPRGSVKVLSEETGLRQNTIIDIFKGRSKPGLKNLKLLVPAVLKIIEEQKEFKRMLGIEE</sequence>
<organism evidence="1 2">
    <name type="scientific">Chryseobacterium shandongense</name>
    <dbReference type="NCBI Taxonomy" id="1493872"/>
    <lineage>
        <taxon>Bacteria</taxon>
        <taxon>Pseudomonadati</taxon>
        <taxon>Bacteroidota</taxon>
        <taxon>Flavobacteriia</taxon>
        <taxon>Flavobacteriales</taxon>
        <taxon>Weeksellaceae</taxon>
        <taxon>Chryseobacterium group</taxon>
        <taxon>Chryseobacterium</taxon>
    </lineage>
</organism>
<evidence type="ECO:0008006" key="3">
    <source>
        <dbReference type="Google" id="ProtNLM"/>
    </source>
</evidence>
<protein>
    <recommendedName>
        <fullName evidence="3">XRE family transcriptional regulator</fullName>
    </recommendedName>
</protein>
<keyword evidence="2" id="KW-1185">Reference proteome</keyword>
<proteinExistence type="predicted"/>
<dbReference type="EMBL" id="CP033912">
    <property type="protein sequence ID" value="AZA95336.1"/>
    <property type="molecule type" value="Genomic_DNA"/>
</dbReference>
<evidence type="ECO:0000313" key="1">
    <source>
        <dbReference type="EMBL" id="AZA95336.1"/>
    </source>
</evidence>
<dbReference type="RefSeq" id="WP_123860789.1">
    <property type="nucleotide sequence ID" value="NZ_CP033912.1"/>
</dbReference>
<reference evidence="1 2" key="1">
    <citation type="submission" date="2018-11" db="EMBL/GenBank/DDBJ databases">
        <title>Proposal to divide the Flavobacteriaceae and reorganize its genera based on Amino Acid Identity values calculated from whole genome sequences.</title>
        <authorList>
            <person name="Nicholson A.C."/>
            <person name="Gulvik C.A."/>
            <person name="Whitney A.M."/>
            <person name="Humrighouse B.W."/>
            <person name="Bell M."/>
            <person name="Holmes B."/>
            <person name="Steigerwalt A.G."/>
            <person name="Villarma A."/>
            <person name="Sheth M."/>
            <person name="Batra D."/>
            <person name="Pryor J."/>
            <person name="Bernardet J.-F."/>
            <person name="Hugo C."/>
            <person name="Kampfer P."/>
            <person name="Newman J."/>
            <person name="McQuiston J.R."/>
        </authorList>
    </citation>
    <scope>NUCLEOTIDE SEQUENCE [LARGE SCALE GENOMIC DNA]</scope>
    <source>
        <strain evidence="1 2">H5143</strain>
    </source>
</reference>
<gene>
    <name evidence="1" type="ORF">EG353_07075</name>
</gene>
<evidence type="ECO:0000313" key="2">
    <source>
        <dbReference type="Proteomes" id="UP000281741"/>
    </source>
</evidence>
<name>A0ABN5S054_9FLAO</name>
<dbReference type="Proteomes" id="UP000281741">
    <property type="component" value="Chromosome"/>
</dbReference>